<feature type="domain" description="Response regulatory" evidence="6">
    <location>
        <begin position="1"/>
        <end position="69"/>
    </location>
</feature>
<dbReference type="InterPro" id="IPR001789">
    <property type="entry name" value="Sig_transdc_resp-reg_receiver"/>
</dbReference>
<dbReference type="RefSeq" id="WP_319981420.1">
    <property type="nucleotide sequence ID" value="NZ_JAXAVU010000017.1"/>
</dbReference>
<keyword evidence="1" id="KW-0805">Transcription regulation</keyword>
<dbReference type="PANTHER" id="PTHR43214:SF24">
    <property type="entry name" value="TRANSCRIPTIONAL REGULATORY PROTEIN NARL-RELATED"/>
    <property type="match status" value="1"/>
</dbReference>
<evidence type="ECO:0000256" key="2">
    <source>
        <dbReference type="ARBA" id="ARBA00023125"/>
    </source>
</evidence>
<evidence type="ECO:0000259" key="6">
    <source>
        <dbReference type="PROSITE" id="PS50110"/>
    </source>
</evidence>
<keyword evidence="2" id="KW-0238">DNA-binding</keyword>
<keyword evidence="3" id="KW-0804">Transcription</keyword>
<evidence type="ECO:0000256" key="5">
    <source>
        <dbReference type="SAM" id="MobiDB-lite"/>
    </source>
</evidence>
<feature type="modified residue" description="4-aspartylphosphate" evidence="4">
    <location>
        <position position="8"/>
    </location>
</feature>
<dbReference type="Gene3D" id="3.40.50.2300">
    <property type="match status" value="1"/>
</dbReference>
<dbReference type="PANTHER" id="PTHR43214">
    <property type="entry name" value="TWO-COMPONENT RESPONSE REGULATOR"/>
    <property type="match status" value="1"/>
</dbReference>
<proteinExistence type="predicted"/>
<comment type="caution">
    <text evidence="7">The sequence shown here is derived from an EMBL/GenBank/DDBJ whole genome shotgun (WGS) entry which is preliminary data.</text>
</comment>
<keyword evidence="8" id="KW-1185">Reference proteome</keyword>
<feature type="region of interest" description="Disordered" evidence="5">
    <location>
        <begin position="98"/>
        <end position="118"/>
    </location>
</feature>
<reference evidence="7 8" key="1">
    <citation type="submission" date="2023-11" db="EMBL/GenBank/DDBJ databases">
        <title>Lentzea sokolovensis, sp. nov., Lentzea kristufkii, sp. nov., and Lentzea miocenensis, sp. nov., rare actinobacteria from Sokolov Coal Basin, Miocene lacustrine sediment, Czech Republic.</title>
        <authorList>
            <person name="Lara A."/>
            <person name="Kotroba L."/>
            <person name="Nouioui I."/>
            <person name="Neumann-Schaal M."/>
            <person name="Mast Y."/>
            <person name="Chronakova A."/>
        </authorList>
    </citation>
    <scope>NUCLEOTIDE SEQUENCE [LARGE SCALE GENOMIC DNA]</scope>
    <source>
        <strain evidence="7 8">BCCO 10_0061</strain>
    </source>
</reference>
<evidence type="ECO:0000256" key="3">
    <source>
        <dbReference type="ARBA" id="ARBA00023163"/>
    </source>
</evidence>
<protein>
    <submittedName>
        <fullName evidence="7">Response regulator transcription factor</fullName>
    </submittedName>
</protein>
<evidence type="ECO:0000313" key="7">
    <source>
        <dbReference type="EMBL" id="MDX8149450.1"/>
    </source>
</evidence>
<evidence type="ECO:0000256" key="4">
    <source>
        <dbReference type="PROSITE-ProRule" id="PRU00169"/>
    </source>
</evidence>
<dbReference type="CDD" id="cd17535">
    <property type="entry name" value="REC_NarL-like"/>
    <property type="match status" value="1"/>
</dbReference>
<dbReference type="Pfam" id="PF00072">
    <property type="entry name" value="Response_reg"/>
    <property type="match status" value="1"/>
</dbReference>
<dbReference type="InterPro" id="IPR039420">
    <property type="entry name" value="WalR-like"/>
</dbReference>
<dbReference type="InterPro" id="IPR011006">
    <property type="entry name" value="CheY-like_superfamily"/>
</dbReference>
<dbReference type="InterPro" id="IPR058245">
    <property type="entry name" value="NreC/VraR/RcsB-like_REC"/>
</dbReference>
<reference evidence="7 8" key="2">
    <citation type="submission" date="2023-11" db="EMBL/GenBank/DDBJ databases">
        <authorList>
            <person name="Lara A.C."/>
            <person name="Chronakova A."/>
        </authorList>
    </citation>
    <scope>NUCLEOTIDE SEQUENCE [LARGE SCALE GENOMIC DNA]</scope>
    <source>
        <strain evidence="7 8">BCCO 10_0061</strain>
    </source>
</reference>
<sequence length="154" mass="16116">MPDVLLIDLGMPGTDGLTAARQLAGTARVLVLTTYDSNDVVSAIEAGATARLIKDAPRDEFVRAVRAATAGRGDARSAVAALQMRWGALEVPRFAAGVRRTARRPEDSSSSETTAKPHPLAVYAELEVSDQAAAVTEGVPPRPDRAARVAAIVT</sequence>
<accession>A0ABU4VEZ1</accession>
<dbReference type="SUPFAM" id="SSF52172">
    <property type="entry name" value="CheY-like"/>
    <property type="match status" value="1"/>
</dbReference>
<name>A0ABU4VEZ1_9PSEU</name>
<gene>
    <name evidence="7" type="ORF">SK854_45520</name>
</gene>
<organism evidence="7 8">
    <name type="scientific">Lentzea sokolovensis</name>
    <dbReference type="NCBI Taxonomy" id="3095429"/>
    <lineage>
        <taxon>Bacteria</taxon>
        <taxon>Bacillati</taxon>
        <taxon>Actinomycetota</taxon>
        <taxon>Actinomycetes</taxon>
        <taxon>Pseudonocardiales</taxon>
        <taxon>Pseudonocardiaceae</taxon>
        <taxon>Lentzea</taxon>
    </lineage>
</organism>
<dbReference type="PROSITE" id="PS50110">
    <property type="entry name" value="RESPONSE_REGULATORY"/>
    <property type="match status" value="1"/>
</dbReference>
<evidence type="ECO:0000313" key="8">
    <source>
        <dbReference type="Proteomes" id="UP001285352"/>
    </source>
</evidence>
<dbReference type="Proteomes" id="UP001285352">
    <property type="component" value="Unassembled WGS sequence"/>
</dbReference>
<dbReference type="EMBL" id="JAXAVU010000017">
    <property type="protein sequence ID" value="MDX8149450.1"/>
    <property type="molecule type" value="Genomic_DNA"/>
</dbReference>
<evidence type="ECO:0000256" key="1">
    <source>
        <dbReference type="ARBA" id="ARBA00023015"/>
    </source>
</evidence>
<keyword evidence="4" id="KW-0597">Phosphoprotein</keyword>